<protein>
    <submittedName>
        <fullName evidence="1">Uncharacterized protein</fullName>
    </submittedName>
</protein>
<dbReference type="EMBL" id="GBRH01276006">
    <property type="protein sequence ID" value="JAD21889.1"/>
    <property type="molecule type" value="Transcribed_RNA"/>
</dbReference>
<reference evidence="1" key="1">
    <citation type="submission" date="2014-09" db="EMBL/GenBank/DDBJ databases">
        <authorList>
            <person name="Magalhaes I.L.F."/>
            <person name="Oliveira U."/>
            <person name="Santos F.R."/>
            <person name="Vidigal T.H.D.A."/>
            <person name="Brescovit A.D."/>
            <person name="Santos A.J."/>
        </authorList>
    </citation>
    <scope>NUCLEOTIDE SEQUENCE</scope>
    <source>
        <tissue evidence="1">Shoot tissue taken approximately 20 cm above the soil surface</tissue>
    </source>
</reference>
<reference evidence="1" key="2">
    <citation type="journal article" date="2015" name="Data Brief">
        <title>Shoot transcriptome of the giant reed, Arundo donax.</title>
        <authorList>
            <person name="Barrero R.A."/>
            <person name="Guerrero F.D."/>
            <person name="Moolhuijzen P."/>
            <person name="Goolsby J.A."/>
            <person name="Tidwell J."/>
            <person name="Bellgard S.E."/>
            <person name="Bellgard M.I."/>
        </authorList>
    </citation>
    <scope>NUCLEOTIDE SEQUENCE</scope>
    <source>
        <tissue evidence="1">Shoot tissue taken approximately 20 cm above the soil surface</tissue>
    </source>
</reference>
<accession>A0A0A8Y729</accession>
<name>A0A0A8Y729_ARUDO</name>
<proteinExistence type="predicted"/>
<dbReference type="AlphaFoldDB" id="A0A0A8Y729"/>
<organism evidence="1">
    <name type="scientific">Arundo donax</name>
    <name type="common">Giant reed</name>
    <name type="synonym">Donax arundinaceus</name>
    <dbReference type="NCBI Taxonomy" id="35708"/>
    <lineage>
        <taxon>Eukaryota</taxon>
        <taxon>Viridiplantae</taxon>
        <taxon>Streptophyta</taxon>
        <taxon>Embryophyta</taxon>
        <taxon>Tracheophyta</taxon>
        <taxon>Spermatophyta</taxon>
        <taxon>Magnoliopsida</taxon>
        <taxon>Liliopsida</taxon>
        <taxon>Poales</taxon>
        <taxon>Poaceae</taxon>
        <taxon>PACMAD clade</taxon>
        <taxon>Arundinoideae</taxon>
        <taxon>Arundineae</taxon>
        <taxon>Arundo</taxon>
    </lineage>
</organism>
<evidence type="ECO:0000313" key="1">
    <source>
        <dbReference type="EMBL" id="JAD21889.1"/>
    </source>
</evidence>
<sequence>MPDFSKLHCHHLVSKTK</sequence>